<dbReference type="AlphaFoldDB" id="A0A061G7M0"/>
<accession>A0A061G7M0</accession>
<protein>
    <submittedName>
        <fullName evidence="1">Uncharacterized protein</fullName>
    </submittedName>
</protein>
<dbReference type="HOGENOM" id="CLU_2150473_0_0_1"/>
<proteinExistence type="predicted"/>
<gene>
    <name evidence="1" type="ORF">TCM_027220</name>
</gene>
<dbReference type="EMBL" id="CM001884">
    <property type="protein sequence ID" value="EOY25855.1"/>
    <property type="molecule type" value="Genomic_DNA"/>
</dbReference>
<dbReference type="Gramene" id="EOY25855">
    <property type="protein sequence ID" value="EOY25855"/>
    <property type="gene ID" value="TCM_027220"/>
</dbReference>
<reference evidence="1 2" key="1">
    <citation type="journal article" date="2013" name="Genome Biol.">
        <title>The genome sequence of the most widely cultivated cacao type and its use to identify candidate genes regulating pod color.</title>
        <authorList>
            <person name="Motamayor J.C."/>
            <person name="Mockaitis K."/>
            <person name="Schmutz J."/>
            <person name="Haiminen N."/>
            <person name="Iii D.L."/>
            <person name="Cornejo O."/>
            <person name="Findley S.D."/>
            <person name="Zheng P."/>
            <person name="Utro F."/>
            <person name="Royaert S."/>
            <person name="Saski C."/>
            <person name="Jenkins J."/>
            <person name="Podicheti R."/>
            <person name="Zhao M."/>
            <person name="Scheffler B.E."/>
            <person name="Stack J.C."/>
            <person name="Feltus F.A."/>
            <person name="Mustiga G.M."/>
            <person name="Amores F."/>
            <person name="Phillips W."/>
            <person name="Marelli J.P."/>
            <person name="May G.D."/>
            <person name="Shapiro H."/>
            <person name="Ma J."/>
            <person name="Bustamante C.D."/>
            <person name="Schnell R.J."/>
            <person name="Main D."/>
            <person name="Gilbert D."/>
            <person name="Parida L."/>
            <person name="Kuhn D.N."/>
        </authorList>
    </citation>
    <scope>NUCLEOTIDE SEQUENCE [LARGE SCALE GENOMIC DNA]</scope>
    <source>
        <strain evidence="2">cv. Matina 1-6</strain>
    </source>
</reference>
<keyword evidence="2" id="KW-1185">Reference proteome</keyword>
<dbReference type="Proteomes" id="UP000026915">
    <property type="component" value="Chromosome 6"/>
</dbReference>
<name>A0A061G7M0_THECC</name>
<organism evidence="1 2">
    <name type="scientific">Theobroma cacao</name>
    <name type="common">Cacao</name>
    <name type="synonym">Cocoa</name>
    <dbReference type="NCBI Taxonomy" id="3641"/>
    <lineage>
        <taxon>Eukaryota</taxon>
        <taxon>Viridiplantae</taxon>
        <taxon>Streptophyta</taxon>
        <taxon>Embryophyta</taxon>
        <taxon>Tracheophyta</taxon>
        <taxon>Spermatophyta</taxon>
        <taxon>Magnoliopsida</taxon>
        <taxon>eudicotyledons</taxon>
        <taxon>Gunneridae</taxon>
        <taxon>Pentapetalae</taxon>
        <taxon>rosids</taxon>
        <taxon>malvids</taxon>
        <taxon>Malvales</taxon>
        <taxon>Malvaceae</taxon>
        <taxon>Byttnerioideae</taxon>
        <taxon>Theobroma</taxon>
    </lineage>
</organism>
<evidence type="ECO:0000313" key="2">
    <source>
        <dbReference type="Proteomes" id="UP000026915"/>
    </source>
</evidence>
<sequence length="112" mass="12830">MNCRTLGSLRGKLGFRDWNGGLGGGRSLEAEWTVIVEVFPPIYTFERRLKSISIDFIVPLNLFPPLLISFNANLIPTVKVEWKLCQLGAIEYFDLSQTWEGECILTYALQFW</sequence>
<evidence type="ECO:0000313" key="1">
    <source>
        <dbReference type="EMBL" id="EOY25855.1"/>
    </source>
</evidence>
<dbReference type="InParanoid" id="A0A061G7M0"/>